<organism evidence="11 12">
    <name type="scientific">Catagonus wagneri</name>
    <name type="common">Chacoan peccary</name>
    <dbReference type="NCBI Taxonomy" id="51154"/>
    <lineage>
        <taxon>Eukaryota</taxon>
        <taxon>Metazoa</taxon>
        <taxon>Chordata</taxon>
        <taxon>Craniata</taxon>
        <taxon>Vertebrata</taxon>
        <taxon>Euteleostomi</taxon>
        <taxon>Mammalia</taxon>
        <taxon>Eutheria</taxon>
        <taxon>Laurasiatheria</taxon>
        <taxon>Artiodactyla</taxon>
        <taxon>Suina</taxon>
        <taxon>Tayassuidae</taxon>
        <taxon>Catagonus</taxon>
    </lineage>
</organism>
<reference evidence="11" key="2">
    <citation type="submission" date="2025-09" db="UniProtKB">
        <authorList>
            <consortium name="Ensembl"/>
        </authorList>
    </citation>
    <scope>IDENTIFICATION</scope>
</reference>
<accession>A0A8C3YL73</accession>
<dbReference type="PANTHER" id="PTHR47900:SF1">
    <property type="entry name" value="BETA-DEFENSIN 131A"/>
    <property type="match status" value="1"/>
</dbReference>
<evidence type="ECO:0000256" key="1">
    <source>
        <dbReference type="ARBA" id="ARBA00004613"/>
    </source>
</evidence>
<keyword evidence="12" id="KW-1185">Reference proteome</keyword>
<evidence type="ECO:0000256" key="7">
    <source>
        <dbReference type="ARBA" id="ARBA00023022"/>
    </source>
</evidence>
<evidence type="ECO:0000313" key="11">
    <source>
        <dbReference type="Ensembl" id="ENSCWAP00000023161.1"/>
    </source>
</evidence>
<evidence type="ECO:0000256" key="3">
    <source>
        <dbReference type="ARBA" id="ARBA00022525"/>
    </source>
</evidence>
<keyword evidence="6 9" id="KW-0211">Defensin</keyword>
<keyword evidence="3 9" id="KW-0964">Secreted</keyword>
<protein>
    <recommendedName>
        <fullName evidence="9">Beta-defensin</fullName>
    </recommendedName>
</protein>
<comment type="function">
    <text evidence="9">Has antibacterial activity.</text>
</comment>
<evidence type="ECO:0000256" key="9">
    <source>
        <dbReference type="RuleBase" id="RU231113"/>
    </source>
</evidence>
<keyword evidence="5" id="KW-0732">Signal</keyword>
<dbReference type="AlphaFoldDB" id="A0A8C3YL73"/>
<evidence type="ECO:0000256" key="6">
    <source>
        <dbReference type="ARBA" id="ARBA00022940"/>
    </source>
</evidence>
<evidence type="ECO:0000259" key="10">
    <source>
        <dbReference type="Pfam" id="PF13841"/>
    </source>
</evidence>
<dbReference type="InterPro" id="IPR025933">
    <property type="entry name" value="Beta_defensin_dom"/>
</dbReference>
<keyword evidence="7 9" id="KW-0044">Antibiotic</keyword>
<feature type="domain" description="Beta-defensin" evidence="10">
    <location>
        <begin position="27"/>
        <end position="55"/>
    </location>
</feature>
<evidence type="ECO:0000256" key="5">
    <source>
        <dbReference type="ARBA" id="ARBA00022729"/>
    </source>
</evidence>
<comment type="similarity">
    <text evidence="2 9">Belongs to the beta-defensin family.</text>
</comment>
<evidence type="ECO:0000313" key="12">
    <source>
        <dbReference type="Proteomes" id="UP000694540"/>
    </source>
</evidence>
<comment type="subcellular location">
    <subcellularLocation>
        <location evidence="1 9">Secreted</location>
    </subcellularLocation>
</comment>
<name>A0A8C3YL73_9CETA</name>
<dbReference type="GO" id="GO:0005615">
    <property type="term" value="C:extracellular space"/>
    <property type="evidence" value="ECO:0007669"/>
    <property type="project" value="TreeGrafter"/>
</dbReference>
<dbReference type="GO" id="GO:0045087">
    <property type="term" value="P:innate immune response"/>
    <property type="evidence" value="ECO:0007669"/>
    <property type="project" value="InterPro"/>
</dbReference>
<reference evidence="11" key="1">
    <citation type="submission" date="2025-08" db="UniProtKB">
        <authorList>
            <consortium name="Ensembl"/>
        </authorList>
    </citation>
    <scope>IDENTIFICATION</scope>
</reference>
<keyword evidence="8" id="KW-1015">Disulfide bond</keyword>
<evidence type="ECO:0000256" key="4">
    <source>
        <dbReference type="ARBA" id="ARBA00022529"/>
    </source>
</evidence>
<dbReference type="GeneTree" id="ENSGT00940000166695"/>
<dbReference type="Pfam" id="PF13841">
    <property type="entry name" value="Defensin_beta_2"/>
    <property type="match status" value="1"/>
</dbReference>
<proteinExistence type="inferred from homology"/>
<evidence type="ECO:0000256" key="2">
    <source>
        <dbReference type="ARBA" id="ARBA00007371"/>
    </source>
</evidence>
<keyword evidence="4 9" id="KW-0929">Antimicrobial</keyword>
<evidence type="ECO:0000256" key="8">
    <source>
        <dbReference type="ARBA" id="ARBA00023157"/>
    </source>
</evidence>
<dbReference type="Proteomes" id="UP000694540">
    <property type="component" value="Unplaced"/>
</dbReference>
<sequence>ELPLGSQIIQYNVSLSKARSSFLHEGCSGGRQNCKMKCNNDEYAVNYCADWTICCGVKKTEFKKKAGW</sequence>
<dbReference type="GO" id="GO:0042742">
    <property type="term" value="P:defense response to bacterium"/>
    <property type="evidence" value="ECO:0007669"/>
    <property type="project" value="UniProtKB-UniRule"/>
</dbReference>
<dbReference type="PANTHER" id="PTHR47900">
    <property type="entry name" value="BETA-DEFENSIN 131A"/>
    <property type="match status" value="1"/>
</dbReference>
<dbReference type="Ensembl" id="ENSCWAT00000025102.1">
    <property type="protein sequence ID" value="ENSCWAP00000023161.1"/>
    <property type="gene ID" value="ENSCWAG00000017613.1"/>
</dbReference>